<feature type="compositionally biased region" description="Low complexity" evidence="1">
    <location>
        <begin position="232"/>
        <end position="244"/>
    </location>
</feature>
<feature type="region of interest" description="Disordered" evidence="1">
    <location>
        <begin position="365"/>
        <end position="405"/>
    </location>
</feature>
<dbReference type="PANTHER" id="PTHR33836">
    <property type="entry name" value="LOW-TEMPERATURE-INDUCED 65 KDA PROTEIN-RELATED"/>
    <property type="match status" value="1"/>
</dbReference>
<evidence type="ECO:0000313" key="5">
    <source>
        <dbReference type="Proteomes" id="UP000685013"/>
    </source>
</evidence>
<dbReference type="EMBL" id="JAGKQH010000001">
    <property type="protein sequence ID" value="KAG6607266.1"/>
    <property type="molecule type" value="Genomic_DNA"/>
</dbReference>
<evidence type="ECO:0000259" key="2">
    <source>
        <dbReference type="Pfam" id="PF23399"/>
    </source>
</evidence>
<dbReference type="Pfam" id="PF23399">
    <property type="entry name" value="LTI65_PGEED"/>
    <property type="match status" value="1"/>
</dbReference>
<reference evidence="4 5" key="1">
    <citation type="journal article" date="2021" name="Hortic Res">
        <title>The domestication of Cucurbita argyrosperma as revealed by the genome of its wild relative.</title>
        <authorList>
            <person name="Barrera-Redondo J."/>
            <person name="Sanchez-de la Vega G."/>
            <person name="Aguirre-Liguori J.A."/>
            <person name="Castellanos-Morales G."/>
            <person name="Gutierrez-Guerrero Y.T."/>
            <person name="Aguirre-Dugua X."/>
            <person name="Aguirre-Planter E."/>
            <person name="Tenaillon M.I."/>
            <person name="Lira-Saade R."/>
            <person name="Eguiarte L.E."/>
        </authorList>
    </citation>
    <scope>NUCLEOTIDE SEQUENCE [LARGE SCALE GENOMIC DNA]</scope>
    <source>
        <strain evidence="4">JBR-2021</strain>
    </source>
</reference>
<gene>
    <name evidence="4" type="ORF">SDJN03_00608</name>
</gene>
<feature type="compositionally biased region" description="Basic residues" evidence="1">
    <location>
        <begin position="46"/>
        <end position="71"/>
    </location>
</feature>
<feature type="compositionally biased region" description="Polar residues" evidence="1">
    <location>
        <begin position="252"/>
        <end position="262"/>
    </location>
</feature>
<evidence type="ECO:0000259" key="3">
    <source>
        <dbReference type="Pfam" id="PF23403"/>
    </source>
</evidence>
<protein>
    <submittedName>
        <fullName evidence="4">Uncharacterized protein</fullName>
    </submittedName>
</protein>
<name>A0AAV6P5D2_9ROSI</name>
<evidence type="ECO:0000256" key="1">
    <source>
        <dbReference type="SAM" id="MobiDB-lite"/>
    </source>
</evidence>
<feature type="compositionally biased region" description="Polar residues" evidence="1">
    <location>
        <begin position="1"/>
        <end position="12"/>
    </location>
</feature>
<feature type="compositionally biased region" description="Acidic residues" evidence="1">
    <location>
        <begin position="87"/>
        <end position="96"/>
    </location>
</feature>
<dbReference type="Pfam" id="PF23403">
    <property type="entry name" value="LTI65_LTI78_N"/>
    <property type="match status" value="1"/>
</dbReference>
<comment type="caution">
    <text evidence="4">The sequence shown here is derived from an EMBL/GenBank/DDBJ whole genome shotgun (WGS) entry which is preliminary data.</text>
</comment>
<feature type="domain" description="LTI65/LTI78 PGEED repeat" evidence="2">
    <location>
        <begin position="278"/>
        <end position="308"/>
    </location>
</feature>
<evidence type="ECO:0000313" key="4">
    <source>
        <dbReference type="EMBL" id="KAG6607266.1"/>
    </source>
</evidence>
<feature type="region of interest" description="Disordered" evidence="1">
    <location>
        <begin position="1"/>
        <end position="96"/>
    </location>
</feature>
<feature type="region of interest" description="Disordered" evidence="1">
    <location>
        <begin position="145"/>
        <end position="175"/>
    </location>
</feature>
<feature type="non-terminal residue" evidence="4">
    <location>
        <position position="1"/>
    </location>
</feature>
<dbReference type="AlphaFoldDB" id="A0AAV6P5D2"/>
<dbReference type="InterPro" id="IPR037491">
    <property type="entry name" value="LTI78/LTI65"/>
</dbReference>
<dbReference type="InterPro" id="IPR056605">
    <property type="entry name" value="LTI65_LTI78_N"/>
</dbReference>
<dbReference type="GO" id="GO:0009737">
    <property type="term" value="P:response to abscisic acid"/>
    <property type="evidence" value="ECO:0007669"/>
    <property type="project" value="InterPro"/>
</dbReference>
<feature type="domain" description="LTI65/LTI78 N-terminal" evidence="3">
    <location>
        <begin position="44"/>
        <end position="110"/>
    </location>
</feature>
<keyword evidence="5" id="KW-1185">Reference proteome</keyword>
<dbReference type="PANTHER" id="PTHR33836:SF7">
    <property type="entry name" value="LOW-TEMPERATURE-INDUCED PROTEIN"/>
    <property type="match status" value="1"/>
</dbReference>
<dbReference type="Proteomes" id="UP000685013">
    <property type="component" value="Chromosome 1"/>
</dbReference>
<organism evidence="4 5">
    <name type="scientific">Cucurbita argyrosperma subsp. sororia</name>
    <dbReference type="NCBI Taxonomy" id="37648"/>
    <lineage>
        <taxon>Eukaryota</taxon>
        <taxon>Viridiplantae</taxon>
        <taxon>Streptophyta</taxon>
        <taxon>Embryophyta</taxon>
        <taxon>Tracheophyta</taxon>
        <taxon>Spermatophyta</taxon>
        <taxon>Magnoliopsida</taxon>
        <taxon>eudicotyledons</taxon>
        <taxon>Gunneridae</taxon>
        <taxon>Pentapetalae</taxon>
        <taxon>rosids</taxon>
        <taxon>fabids</taxon>
        <taxon>Cucurbitales</taxon>
        <taxon>Cucurbitaceae</taxon>
        <taxon>Cucurbiteae</taxon>
        <taxon>Cucurbita</taxon>
    </lineage>
</organism>
<proteinExistence type="predicted"/>
<feature type="compositionally biased region" description="Polar residues" evidence="1">
    <location>
        <begin position="380"/>
        <end position="391"/>
    </location>
</feature>
<feature type="region of interest" description="Disordered" evidence="1">
    <location>
        <begin position="231"/>
        <end position="275"/>
    </location>
</feature>
<accession>A0AAV6P5D2</accession>
<feature type="compositionally biased region" description="Polar residues" evidence="1">
    <location>
        <begin position="151"/>
        <end position="175"/>
    </location>
</feature>
<sequence length="500" mass="53845">MHVYSVNANPSTGHLREGDSSSKWSPAHSPPVTGKDRDPEEDIDHHQKKSVFAKVKEKAKKLRYTLSHKKKHGEDENATPSWGYNLDENEEEEEDHVDAEYLGAPMYESELAPEGCKENARQHPRANPVIAENHVLANNINLASGQDEKPFTSSEMLSEMNVESSLGNIKTGTETAAANTTIKRIQEMEAAKPSSPSKTLTEAVTEKLAPVYSTVTDATHALASKIQSLTFSAPSNPSANSSPATPKDAFSPATQKRSSSPMDLQASRLGKGTEQIWDKGDSVKEYLMQKFEPGEDERALSEVLFDALSPGKLPGDVGVVEKMREAVSSMLQADEAPQPVATHLAAKSLPRIETAPQPVASQLPAKSLPLAENSPKPVAATSSLRAETTPQPAAAKQSLRTKKTPEPVVARFVTKPSLPAKEAPQAILALHLPAKPSSQAKESPQALLATRLAAKPSLPEATPQPIITHLGSKHSSSAPIFTTTHMVAEEEDLERILQAN</sequence>
<dbReference type="InterPro" id="IPR057059">
    <property type="entry name" value="LTI65/LTI78_PGEED"/>
</dbReference>